<dbReference type="Proteomes" id="UP000647172">
    <property type="component" value="Unassembled WGS sequence"/>
</dbReference>
<evidence type="ECO:0008006" key="5">
    <source>
        <dbReference type="Google" id="ProtNLM"/>
    </source>
</evidence>
<dbReference type="PANTHER" id="PTHR48050:SF13">
    <property type="entry name" value="STEROL 3-BETA-GLUCOSYLTRANSFERASE UGT80A2"/>
    <property type="match status" value="1"/>
</dbReference>
<protein>
    <recommendedName>
        <fullName evidence="5">UDP:flavonoid glycosyltransferase YjiC, YdhE family</fullName>
    </recommendedName>
</protein>
<dbReference type="SUPFAM" id="SSF53756">
    <property type="entry name" value="UDP-Glycosyltransferase/glycogen phosphorylase"/>
    <property type="match status" value="1"/>
</dbReference>
<sequence length="416" mass="43985">MRVLIVTSGSTGDVAPYTGLGARLRDAGHEVTLATHEPFRDGVDLPFLPLPGDLRRILPRAHGQDGTGSGTGPRALLRLLRLARPLVAELGDGIVTAVRRSRAETVLLSTMVAPLGYQVAEAAGIPWAGVFLQPVFPTGDFGPVLAGGRPLGRAGNRLTGRFLETAARPLYAGPVHELRRRLGLPRRSMAALQRAQQHRWPTFHGFSPSVVARPADWPASQEVVGYWWPERPPGWSPPAEVERFLAAGPPPVFVGFGSMAPGHGGRLAAPVLAAVRAAGVRAIVQAGWSGLRVERAPDVLSVGALPHDWLFPRVAAVVHHCGAGTTAAGLRAGVPAVGVPVLADQPFWARRLHELGVAPAPVPLPRLTADRLAGALRSVTTEPRYAARAAALAARLGAEDGAERVLKWLETPMPPS</sequence>
<name>A0A919JRZ3_9ACTN</name>
<organism evidence="3 4">
    <name type="scientific">Actinoplanes nipponensis</name>
    <dbReference type="NCBI Taxonomy" id="135950"/>
    <lineage>
        <taxon>Bacteria</taxon>
        <taxon>Bacillati</taxon>
        <taxon>Actinomycetota</taxon>
        <taxon>Actinomycetes</taxon>
        <taxon>Micromonosporales</taxon>
        <taxon>Micromonosporaceae</taxon>
        <taxon>Actinoplanes</taxon>
    </lineage>
</organism>
<dbReference type="InterPro" id="IPR050426">
    <property type="entry name" value="Glycosyltransferase_28"/>
</dbReference>
<feature type="domain" description="Glycosyltransferase family 28 N-terminal" evidence="1">
    <location>
        <begin position="3"/>
        <end position="137"/>
    </location>
</feature>
<reference evidence="3" key="1">
    <citation type="submission" date="2021-01" db="EMBL/GenBank/DDBJ databases">
        <title>Whole genome shotgun sequence of Actinoplanes nipponensis NBRC 14063.</title>
        <authorList>
            <person name="Komaki H."/>
            <person name="Tamura T."/>
        </authorList>
    </citation>
    <scope>NUCLEOTIDE SEQUENCE</scope>
    <source>
        <strain evidence="3">NBRC 14063</strain>
    </source>
</reference>
<dbReference type="InterPro" id="IPR010610">
    <property type="entry name" value="EryCIII-like_C"/>
</dbReference>
<dbReference type="GO" id="GO:0008194">
    <property type="term" value="F:UDP-glycosyltransferase activity"/>
    <property type="evidence" value="ECO:0007669"/>
    <property type="project" value="InterPro"/>
</dbReference>
<keyword evidence="4" id="KW-1185">Reference proteome</keyword>
<evidence type="ECO:0000259" key="1">
    <source>
        <dbReference type="Pfam" id="PF03033"/>
    </source>
</evidence>
<dbReference type="EMBL" id="BOMQ01000101">
    <property type="protein sequence ID" value="GIE54387.1"/>
    <property type="molecule type" value="Genomic_DNA"/>
</dbReference>
<dbReference type="FunFam" id="3.40.50.2000:FF:000009">
    <property type="entry name" value="Sterol 3-beta-glucosyltransferase UGT80A2"/>
    <property type="match status" value="1"/>
</dbReference>
<dbReference type="RefSeq" id="WP_203777147.1">
    <property type="nucleotide sequence ID" value="NZ_BAAAYJ010000084.1"/>
</dbReference>
<dbReference type="GO" id="GO:0033072">
    <property type="term" value="P:vancomycin biosynthetic process"/>
    <property type="evidence" value="ECO:0007669"/>
    <property type="project" value="UniProtKB-ARBA"/>
</dbReference>
<proteinExistence type="predicted"/>
<dbReference type="InterPro" id="IPR004276">
    <property type="entry name" value="GlycoTrans_28_N"/>
</dbReference>
<dbReference type="Gene3D" id="3.40.50.2000">
    <property type="entry name" value="Glycogen Phosphorylase B"/>
    <property type="match status" value="2"/>
</dbReference>
<dbReference type="Pfam" id="PF06722">
    <property type="entry name" value="EryCIII-like_C"/>
    <property type="match status" value="1"/>
</dbReference>
<evidence type="ECO:0000313" key="3">
    <source>
        <dbReference type="EMBL" id="GIE54387.1"/>
    </source>
</evidence>
<gene>
    <name evidence="3" type="ORF">Ani05nite_79210</name>
</gene>
<dbReference type="Pfam" id="PF03033">
    <property type="entry name" value="Glyco_transf_28"/>
    <property type="match status" value="1"/>
</dbReference>
<dbReference type="GO" id="GO:0005975">
    <property type="term" value="P:carbohydrate metabolic process"/>
    <property type="evidence" value="ECO:0007669"/>
    <property type="project" value="InterPro"/>
</dbReference>
<evidence type="ECO:0000313" key="4">
    <source>
        <dbReference type="Proteomes" id="UP000647172"/>
    </source>
</evidence>
<feature type="domain" description="Erythromycin biosynthesis protein CIII-like C-terminal" evidence="2">
    <location>
        <begin position="296"/>
        <end position="402"/>
    </location>
</feature>
<dbReference type="InterPro" id="IPR002213">
    <property type="entry name" value="UDP_glucos_trans"/>
</dbReference>
<dbReference type="CDD" id="cd03784">
    <property type="entry name" value="GT1_Gtf-like"/>
    <property type="match status" value="1"/>
</dbReference>
<accession>A0A919JRZ3</accession>
<comment type="caution">
    <text evidence="3">The sequence shown here is derived from an EMBL/GenBank/DDBJ whole genome shotgun (WGS) entry which is preliminary data.</text>
</comment>
<evidence type="ECO:0000259" key="2">
    <source>
        <dbReference type="Pfam" id="PF06722"/>
    </source>
</evidence>
<dbReference type="GO" id="GO:0016758">
    <property type="term" value="F:hexosyltransferase activity"/>
    <property type="evidence" value="ECO:0007669"/>
    <property type="project" value="InterPro"/>
</dbReference>
<dbReference type="PANTHER" id="PTHR48050">
    <property type="entry name" value="STEROL 3-BETA-GLUCOSYLTRANSFERASE"/>
    <property type="match status" value="1"/>
</dbReference>
<dbReference type="AlphaFoldDB" id="A0A919JRZ3"/>